<dbReference type="EMBL" id="JACOSL010000065">
    <property type="protein sequence ID" value="MBI1757552.1"/>
    <property type="molecule type" value="Genomic_DNA"/>
</dbReference>
<proteinExistence type="predicted"/>
<dbReference type="AlphaFoldDB" id="A0A931LXL5"/>
<dbReference type="Gene3D" id="1.10.3210.10">
    <property type="entry name" value="Hypothetical protein af1432"/>
    <property type="match status" value="1"/>
</dbReference>
<dbReference type="SUPFAM" id="SSF109604">
    <property type="entry name" value="HD-domain/PDEase-like"/>
    <property type="match status" value="1"/>
</dbReference>
<dbReference type="Pfam" id="PF01966">
    <property type="entry name" value="HD"/>
    <property type="match status" value="1"/>
</dbReference>
<evidence type="ECO:0000259" key="1">
    <source>
        <dbReference type="Pfam" id="PF01966"/>
    </source>
</evidence>
<comment type="caution">
    <text evidence="2">The sequence shown here is derived from an EMBL/GenBank/DDBJ whole genome shotgun (WGS) entry which is preliminary data.</text>
</comment>
<evidence type="ECO:0000313" key="2">
    <source>
        <dbReference type="EMBL" id="MBI1757552.1"/>
    </source>
</evidence>
<protein>
    <submittedName>
        <fullName evidence="2">HDIG domain-containing protein</fullName>
    </submittedName>
</protein>
<evidence type="ECO:0000313" key="3">
    <source>
        <dbReference type="Proteomes" id="UP000727962"/>
    </source>
</evidence>
<name>A0A931LXL5_FIMGI</name>
<dbReference type="Proteomes" id="UP000727962">
    <property type="component" value="Unassembled WGS sequence"/>
</dbReference>
<dbReference type="InterPro" id="IPR006674">
    <property type="entry name" value="HD_domain"/>
</dbReference>
<gene>
    <name evidence="2" type="ORF">HYR64_10660</name>
</gene>
<dbReference type="InterPro" id="IPR006675">
    <property type="entry name" value="HDIG_dom"/>
</dbReference>
<organism evidence="2 3">
    <name type="scientific">Fimbriimonas ginsengisoli</name>
    <dbReference type="NCBI Taxonomy" id="1005039"/>
    <lineage>
        <taxon>Bacteria</taxon>
        <taxon>Bacillati</taxon>
        <taxon>Armatimonadota</taxon>
        <taxon>Fimbriimonadia</taxon>
        <taxon>Fimbriimonadales</taxon>
        <taxon>Fimbriimonadaceae</taxon>
        <taxon>Fimbriimonas</taxon>
    </lineage>
</organism>
<accession>A0A931LXL5</accession>
<dbReference type="PANTHER" id="PTHR38659:SF2">
    <property type="entry name" value="HDIG DOMAIN PROTEIN"/>
    <property type="match status" value="1"/>
</dbReference>
<feature type="domain" description="HD" evidence="1">
    <location>
        <begin position="21"/>
        <end position="101"/>
    </location>
</feature>
<dbReference type="NCBIfam" id="TIGR00277">
    <property type="entry name" value="HDIG"/>
    <property type="match status" value="1"/>
</dbReference>
<sequence length="189" mass="21029">MDRATAFKLLCDHVQSESLRRHCLCVEAAMRWYAARLGEDVDAWGITGLLHDFDYEEHPDDHPSSGMRLLQEQGWPDEIVRAIGSHNDRLGIPRETYMERYLYACDELSGFIVAVVWVRPSKSVADLEPSSVLKKLKMAAFAAGVNRQEVYDGAEAIAVPLETHIGNLIEALRGNAEALGLVGIPVQRA</sequence>
<reference evidence="2" key="1">
    <citation type="submission" date="2020-07" db="EMBL/GenBank/DDBJ databases">
        <title>Huge and variable diversity of episymbiotic CPR bacteria and DPANN archaea in groundwater ecosystems.</title>
        <authorList>
            <person name="He C.Y."/>
            <person name="Keren R."/>
            <person name="Whittaker M."/>
            <person name="Farag I.F."/>
            <person name="Doudna J."/>
            <person name="Cate J.H.D."/>
            <person name="Banfield J.F."/>
        </authorList>
    </citation>
    <scope>NUCLEOTIDE SEQUENCE</scope>
    <source>
        <strain evidence="2">NC_groundwater_17_Pr7_B-0.1um_64_12</strain>
    </source>
</reference>
<dbReference type="PANTHER" id="PTHR38659">
    <property type="entry name" value="METAL-DEPENDENT PHOSPHOHYDROLASE"/>
    <property type="match status" value="1"/>
</dbReference>